<feature type="signal peptide" evidence="8">
    <location>
        <begin position="1"/>
        <end position="28"/>
    </location>
</feature>
<comment type="caution">
    <text evidence="9">The sequence shown here is derived from an EMBL/GenBank/DDBJ whole genome shotgun (WGS) entry which is preliminary data.</text>
</comment>
<keyword evidence="4 8" id="KW-0732">Signal</keyword>
<reference evidence="9 10" key="1">
    <citation type="submission" date="2015-03" db="EMBL/GenBank/DDBJ databases">
        <authorList>
            <consortium name="Pathogen Informatics"/>
            <person name="Murphy D."/>
        </authorList>
    </citation>
    <scope>NUCLEOTIDE SEQUENCE [LARGE SCALE GENOMIC DNA]</scope>
    <source>
        <strain evidence="9 10">FE82747</strain>
    </source>
</reference>
<name>A0AA36LPD7_YERMO</name>
<evidence type="ECO:0000256" key="8">
    <source>
        <dbReference type="SAM" id="SignalP"/>
    </source>
</evidence>
<evidence type="ECO:0000256" key="7">
    <source>
        <dbReference type="ARBA" id="ARBA00031192"/>
    </source>
</evidence>
<dbReference type="Proteomes" id="UP000040841">
    <property type="component" value="Unassembled WGS sequence"/>
</dbReference>
<comment type="subunit">
    <text evidence="6">Self-associates. Forms filaments. Interacts with EcpD.</text>
</comment>
<keyword evidence="5" id="KW-0281">Fimbrium</keyword>
<dbReference type="Gene3D" id="2.60.40.3290">
    <property type="entry name" value="Fimbrial protein EcpA"/>
    <property type="match status" value="1"/>
</dbReference>
<dbReference type="RefSeq" id="WP_049679098.1">
    <property type="nucleotide sequence ID" value="NZ_CABMMJ010000011.1"/>
</dbReference>
<evidence type="ECO:0000256" key="1">
    <source>
        <dbReference type="ARBA" id="ARBA00004561"/>
    </source>
</evidence>
<evidence type="ECO:0000256" key="5">
    <source>
        <dbReference type="ARBA" id="ARBA00023263"/>
    </source>
</evidence>
<dbReference type="InterPro" id="IPR016514">
    <property type="entry name" value="EcpA"/>
</dbReference>
<comment type="subcellular location">
    <subcellularLocation>
        <location evidence="1">Fimbrium</location>
    </subcellularLocation>
</comment>
<sequence length="209" mass="21219">MKKLSMKKNAVAAMVVMSIFAATNMAHAATLTQTDSSSWHVTANKLSSASLAVNPTGSLPVITFTTENVGTVPTSTFSTADAPFEVVLGGDASATAFTLTANTITGQTRLASTLNSSYLEIGVAYNSTPLTTASQTTIFSNGTTSGAFAGLASTALNNGVTAAGDKFVFSVASFSADGTNVIANPNALPNTTWSGNIGVQFTATWTVPA</sequence>
<evidence type="ECO:0000256" key="4">
    <source>
        <dbReference type="ARBA" id="ARBA00022729"/>
    </source>
</evidence>
<feature type="chain" id="PRO_5041290245" description="Common pilus major fimbrillin subunit EcpA" evidence="8">
    <location>
        <begin position="29"/>
        <end position="209"/>
    </location>
</feature>
<comment type="similarity">
    <text evidence="2">Belongs to the EcpA/MatB fimbrillin family.</text>
</comment>
<evidence type="ECO:0000313" key="10">
    <source>
        <dbReference type="Proteomes" id="UP000040841"/>
    </source>
</evidence>
<dbReference type="GO" id="GO:0009289">
    <property type="term" value="C:pilus"/>
    <property type="evidence" value="ECO:0007669"/>
    <property type="project" value="UniProtKB-SubCell"/>
</dbReference>
<proteinExistence type="inferred from homology"/>
<evidence type="ECO:0000256" key="6">
    <source>
        <dbReference type="ARBA" id="ARBA00026091"/>
    </source>
</evidence>
<protein>
    <recommendedName>
        <fullName evidence="3">Common pilus major fimbrillin subunit EcpA</fullName>
    </recommendedName>
    <alternativeName>
        <fullName evidence="7">MatB fimbrillin</fullName>
    </alternativeName>
</protein>
<evidence type="ECO:0000256" key="2">
    <source>
        <dbReference type="ARBA" id="ARBA00007305"/>
    </source>
</evidence>
<dbReference type="EMBL" id="CQBM01000011">
    <property type="protein sequence ID" value="CNI50583.1"/>
    <property type="molecule type" value="Genomic_DNA"/>
</dbReference>
<evidence type="ECO:0000256" key="3">
    <source>
        <dbReference type="ARBA" id="ARBA00014507"/>
    </source>
</evidence>
<gene>
    <name evidence="9" type="primary">matB</name>
    <name evidence="9" type="ORF">ERS008502_03466</name>
</gene>
<dbReference type="InterPro" id="IPR038478">
    <property type="entry name" value="Fimbrillin_EcpA_sf"/>
</dbReference>
<dbReference type="Pfam" id="PF16449">
    <property type="entry name" value="MatB"/>
    <property type="match status" value="1"/>
</dbReference>
<evidence type="ECO:0000313" key="9">
    <source>
        <dbReference type="EMBL" id="CNI50583.1"/>
    </source>
</evidence>
<accession>A0AA36LPD7</accession>
<dbReference type="AlphaFoldDB" id="A0AA36LPD7"/>
<organism evidence="9 10">
    <name type="scientific">Yersinia mollaretii</name>
    <dbReference type="NCBI Taxonomy" id="33060"/>
    <lineage>
        <taxon>Bacteria</taxon>
        <taxon>Pseudomonadati</taxon>
        <taxon>Pseudomonadota</taxon>
        <taxon>Gammaproteobacteria</taxon>
        <taxon>Enterobacterales</taxon>
        <taxon>Yersiniaceae</taxon>
        <taxon>Yersinia</taxon>
    </lineage>
</organism>